<dbReference type="PROSITE" id="PS50850">
    <property type="entry name" value="MFS"/>
    <property type="match status" value="1"/>
</dbReference>
<dbReference type="GO" id="GO:0005886">
    <property type="term" value="C:plasma membrane"/>
    <property type="evidence" value="ECO:0007669"/>
    <property type="project" value="UniProtKB-SubCell"/>
</dbReference>
<evidence type="ECO:0000256" key="7">
    <source>
        <dbReference type="ARBA" id="ARBA00023136"/>
    </source>
</evidence>
<feature type="transmembrane region" description="Helical" evidence="8">
    <location>
        <begin position="315"/>
        <end position="332"/>
    </location>
</feature>
<feature type="transmembrane region" description="Helical" evidence="8">
    <location>
        <begin position="88"/>
        <end position="107"/>
    </location>
</feature>
<feature type="transmembrane region" description="Helical" evidence="8">
    <location>
        <begin position="368"/>
        <end position="394"/>
    </location>
</feature>
<dbReference type="NCBIfam" id="TIGR00711">
    <property type="entry name" value="efflux_EmrB"/>
    <property type="match status" value="1"/>
</dbReference>
<dbReference type="OrthoDB" id="9812221at2"/>
<dbReference type="InterPro" id="IPR011701">
    <property type="entry name" value="MFS"/>
</dbReference>
<feature type="transmembrane region" description="Helical" evidence="8">
    <location>
        <begin position="146"/>
        <end position="168"/>
    </location>
</feature>
<gene>
    <name evidence="10" type="ORF">EV193_107176</name>
</gene>
<keyword evidence="6 8" id="KW-1133">Transmembrane helix</keyword>
<evidence type="ECO:0000256" key="2">
    <source>
        <dbReference type="ARBA" id="ARBA00008537"/>
    </source>
</evidence>
<feature type="transmembrane region" description="Helical" evidence="8">
    <location>
        <begin position="174"/>
        <end position="196"/>
    </location>
</feature>
<feature type="transmembrane region" description="Helical" evidence="8">
    <location>
        <begin position="55"/>
        <end position="76"/>
    </location>
</feature>
<sequence length="495" mass="50619">MSTQTVIPPSTVDEKKPGLVAIGAVVVIGIVLSIMDATIVNVATRTLGTELNASLAAVQWVLTGYLLAVAAVIPISGWAVERFGAKRVWIAALALFTAGSAASGLAWSVESLIVFRVLQGIGGGLLSPVGQAVLAKAAGPERMGRVMSMVGLPMFFGSVAGPIVGGLIVQTTSWRWIFFVNLPLGVLAMWLAHRLLPRETVARQGNKLDARGLALLSGGMAAFVYGLSEAGSTGGFGSAGALGGVITGAVLIVAYVVHARIRRGRALIELSLFAHRGFTTATITNFVVAVALFGMLILLPLYWQVVRGATPLETGLLMVPQALGAAAAMPLAGRFTDRLGSGFVVPVGVALALAGTAVFTQVGADTPYWVLAGALFLVGLGLGGTIMPSMAAAYASMPQSLMPKVTGALNAIQRLGSSLGTAAMAIALQRGIAADLPSLGGGAALGPMPTEAREALAPALADVFGTTFWLALALAACALVPALLLPRRRAEQKGK</sequence>
<protein>
    <submittedName>
        <fullName evidence="10">EmrB/QacA subfamily drug resistance transporter</fullName>
    </submittedName>
</protein>
<dbReference type="Gene3D" id="1.20.1720.10">
    <property type="entry name" value="Multidrug resistance protein D"/>
    <property type="match status" value="1"/>
</dbReference>
<feature type="transmembrane region" description="Helical" evidence="8">
    <location>
        <begin position="113"/>
        <end position="134"/>
    </location>
</feature>
<feature type="transmembrane region" description="Helical" evidence="8">
    <location>
        <begin position="415"/>
        <end position="432"/>
    </location>
</feature>
<keyword evidence="11" id="KW-1185">Reference proteome</keyword>
<evidence type="ECO:0000313" key="10">
    <source>
        <dbReference type="EMBL" id="RZS36495.1"/>
    </source>
</evidence>
<evidence type="ECO:0000256" key="8">
    <source>
        <dbReference type="SAM" id="Phobius"/>
    </source>
</evidence>
<dbReference type="Proteomes" id="UP000294257">
    <property type="component" value="Unassembled WGS sequence"/>
</dbReference>
<feature type="transmembrane region" description="Helical" evidence="8">
    <location>
        <begin position="239"/>
        <end position="257"/>
    </location>
</feature>
<dbReference type="EMBL" id="SGWQ01000007">
    <property type="protein sequence ID" value="RZS36495.1"/>
    <property type="molecule type" value="Genomic_DNA"/>
</dbReference>
<evidence type="ECO:0000256" key="3">
    <source>
        <dbReference type="ARBA" id="ARBA00022448"/>
    </source>
</evidence>
<dbReference type="Gene3D" id="1.20.1250.20">
    <property type="entry name" value="MFS general substrate transporter like domains"/>
    <property type="match status" value="1"/>
</dbReference>
<dbReference type="InterPro" id="IPR036259">
    <property type="entry name" value="MFS_trans_sf"/>
</dbReference>
<dbReference type="RefSeq" id="WP_130345982.1">
    <property type="nucleotide sequence ID" value="NZ_SGWQ01000007.1"/>
</dbReference>
<keyword evidence="3" id="KW-0813">Transport</keyword>
<feature type="domain" description="Major facilitator superfamily (MFS) profile" evidence="9">
    <location>
        <begin position="22"/>
        <end position="490"/>
    </location>
</feature>
<dbReference type="GO" id="GO:0022857">
    <property type="term" value="F:transmembrane transporter activity"/>
    <property type="evidence" value="ECO:0007669"/>
    <property type="project" value="InterPro"/>
</dbReference>
<evidence type="ECO:0000256" key="6">
    <source>
        <dbReference type="ARBA" id="ARBA00022989"/>
    </source>
</evidence>
<dbReference type="PANTHER" id="PTHR42718:SF9">
    <property type="entry name" value="MAJOR FACILITATOR SUPERFAMILY MULTIDRUG TRANSPORTER MFSC"/>
    <property type="match status" value="1"/>
</dbReference>
<keyword evidence="4" id="KW-1003">Cell membrane</keyword>
<feature type="transmembrane region" description="Helical" evidence="8">
    <location>
        <begin position="466"/>
        <end position="485"/>
    </location>
</feature>
<evidence type="ECO:0000259" key="9">
    <source>
        <dbReference type="PROSITE" id="PS50850"/>
    </source>
</evidence>
<comment type="subcellular location">
    <subcellularLocation>
        <location evidence="1">Cell membrane</location>
        <topology evidence="1">Multi-pass membrane protein</topology>
    </subcellularLocation>
</comment>
<comment type="similarity">
    <text evidence="2">Belongs to the major facilitator superfamily. EmrB family.</text>
</comment>
<dbReference type="SUPFAM" id="SSF103473">
    <property type="entry name" value="MFS general substrate transporter"/>
    <property type="match status" value="1"/>
</dbReference>
<keyword evidence="5 8" id="KW-0812">Transmembrane</keyword>
<name>A0A4Q7KJA0_9PSEU</name>
<feature type="transmembrane region" description="Helical" evidence="8">
    <location>
        <begin position="339"/>
        <end position="362"/>
    </location>
</feature>
<reference evidence="10 11" key="1">
    <citation type="submission" date="2019-02" db="EMBL/GenBank/DDBJ databases">
        <title>Genomic Encyclopedia of Type Strains, Phase IV (KMG-IV): sequencing the most valuable type-strain genomes for metagenomic binning, comparative biology and taxonomic classification.</title>
        <authorList>
            <person name="Goeker M."/>
        </authorList>
    </citation>
    <scope>NUCLEOTIDE SEQUENCE [LARGE SCALE GENOMIC DNA]</scope>
    <source>
        <strain evidence="10 11">DSM 101727</strain>
    </source>
</reference>
<dbReference type="CDD" id="cd17503">
    <property type="entry name" value="MFS_LmrB_MDR_like"/>
    <property type="match status" value="1"/>
</dbReference>
<feature type="transmembrane region" description="Helical" evidence="8">
    <location>
        <begin position="278"/>
        <end position="303"/>
    </location>
</feature>
<keyword evidence="7 8" id="KW-0472">Membrane</keyword>
<organism evidence="10 11">
    <name type="scientific">Herbihabitans rhizosphaerae</name>
    <dbReference type="NCBI Taxonomy" id="1872711"/>
    <lineage>
        <taxon>Bacteria</taxon>
        <taxon>Bacillati</taxon>
        <taxon>Actinomycetota</taxon>
        <taxon>Actinomycetes</taxon>
        <taxon>Pseudonocardiales</taxon>
        <taxon>Pseudonocardiaceae</taxon>
        <taxon>Herbihabitans</taxon>
    </lineage>
</organism>
<dbReference type="AlphaFoldDB" id="A0A4Q7KJA0"/>
<evidence type="ECO:0000256" key="4">
    <source>
        <dbReference type="ARBA" id="ARBA00022475"/>
    </source>
</evidence>
<evidence type="ECO:0000256" key="1">
    <source>
        <dbReference type="ARBA" id="ARBA00004651"/>
    </source>
</evidence>
<dbReference type="InterPro" id="IPR020846">
    <property type="entry name" value="MFS_dom"/>
</dbReference>
<dbReference type="PANTHER" id="PTHR42718">
    <property type="entry name" value="MAJOR FACILITATOR SUPERFAMILY MULTIDRUG TRANSPORTER MFSC"/>
    <property type="match status" value="1"/>
</dbReference>
<evidence type="ECO:0000256" key="5">
    <source>
        <dbReference type="ARBA" id="ARBA00022692"/>
    </source>
</evidence>
<dbReference type="InterPro" id="IPR004638">
    <property type="entry name" value="EmrB-like"/>
</dbReference>
<feature type="transmembrane region" description="Helical" evidence="8">
    <location>
        <begin position="20"/>
        <end position="43"/>
    </location>
</feature>
<proteinExistence type="inferred from homology"/>
<dbReference type="Pfam" id="PF07690">
    <property type="entry name" value="MFS_1"/>
    <property type="match status" value="1"/>
</dbReference>
<feature type="transmembrane region" description="Helical" evidence="8">
    <location>
        <begin position="208"/>
        <end position="227"/>
    </location>
</feature>
<accession>A0A4Q7KJA0</accession>
<evidence type="ECO:0000313" key="11">
    <source>
        <dbReference type="Proteomes" id="UP000294257"/>
    </source>
</evidence>
<comment type="caution">
    <text evidence="10">The sequence shown here is derived from an EMBL/GenBank/DDBJ whole genome shotgun (WGS) entry which is preliminary data.</text>
</comment>